<dbReference type="Gene3D" id="1.10.10.60">
    <property type="entry name" value="Homeodomain-like"/>
    <property type="match status" value="1"/>
</dbReference>
<reference evidence="8 9" key="1">
    <citation type="submission" date="2017-05" db="EMBL/GenBank/DDBJ databases">
        <authorList>
            <person name="Varghese N."/>
            <person name="Submissions S."/>
        </authorList>
    </citation>
    <scope>NUCLEOTIDE SEQUENCE [LARGE SCALE GENOMIC DNA]</scope>
    <source>
        <strain evidence="8 9">DSM 100094</strain>
    </source>
</reference>
<evidence type="ECO:0000313" key="9">
    <source>
        <dbReference type="Proteomes" id="UP000319014"/>
    </source>
</evidence>
<keyword evidence="4" id="KW-0805">Transcription regulation</keyword>
<dbReference type="Pfam" id="PF02954">
    <property type="entry name" value="HTH_8"/>
    <property type="match status" value="1"/>
</dbReference>
<dbReference type="EMBL" id="FXTK01000005">
    <property type="protein sequence ID" value="SMO64186.1"/>
    <property type="molecule type" value="Genomic_DNA"/>
</dbReference>
<keyword evidence="5" id="KW-0238">DNA-binding</keyword>
<dbReference type="PROSITE" id="PS50045">
    <property type="entry name" value="SIGMA54_INTERACT_4"/>
    <property type="match status" value="1"/>
</dbReference>
<dbReference type="InterPro" id="IPR002078">
    <property type="entry name" value="Sigma_54_int"/>
</dbReference>
<keyword evidence="6" id="KW-0804">Transcription</keyword>
<dbReference type="Pfam" id="PF25601">
    <property type="entry name" value="AAA_lid_14"/>
    <property type="match status" value="1"/>
</dbReference>
<dbReference type="SUPFAM" id="SSF46689">
    <property type="entry name" value="Homeodomain-like"/>
    <property type="match status" value="1"/>
</dbReference>
<dbReference type="SUPFAM" id="SSF52540">
    <property type="entry name" value="P-loop containing nucleoside triphosphate hydrolases"/>
    <property type="match status" value="1"/>
</dbReference>
<dbReference type="Gene3D" id="3.30.450.40">
    <property type="match status" value="1"/>
</dbReference>
<dbReference type="AlphaFoldDB" id="A0A521CXJ3"/>
<feature type="domain" description="Sigma-54 factor interaction" evidence="7">
    <location>
        <begin position="335"/>
        <end position="551"/>
    </location>
</feature>
<evidence type="ECO:0000256" key="6">
    <source>
        <dbReference type="ARBA" id="ARBA00023163"/>
    </source>
</evidence>
<evidence type="ECO:0000256" key="3">
    <source>
        <dbReference type="ARBA" id="ARBA00023012"/>
    </source>
</evidence>
<evidence type="ECO:0000256" key="2">
    <source>
        <dbReference type="ARBA" id="ARBA00022840"/>
    </source>
</evidence>
<dbReference type="InterPro" id="IPR029016">
    <property type="entry name" value="GAF-like_dom_sf"/>
</dbReference>
<sequence length="621" mass="67428">MDADLHHIREIEAVSQGVMATRDPVVVESWLRCIEKHRLDPAVRAQAYILPDNQLREHRQRSEELIGIARSGIENLYSLVAGQNYVLMLADRAGVTVEYLGDETQKAELRRSGLYLGAEWSEARAGTCALGACIEAGEALIIHQSDHFDVTHGGLSCTAAPIYDTRGQLSAVLDISLLSSPRPRTSQSLALNLVRQSARRIEMANIMAESRSDWVLRLSGSADFLDVDPEAAISMDGAGCVIGMTHAAARLMARAAGIDWRQAGLLIGRPVSDFLNVRLDRLDDLTRQRPAPERLIETRDGHRLFAHAIEPRRLPSRNPVPIARAVPLPAALRELAGDDPAMAQLLNRAAGLARAALPVLIEGETGTGKLTLARAMHDAGRSGAFIVLRCAELSDTDEALVFGRMDGRRHEEGLIDQVGRGTLVLDKVNELPPRLQSRLLQLASEGSYLPVGGIRPILPGLRLIATAQGDLAACVQSGAFRRDLYHCLAGSALRLPPLRDRRDLFWLIDRILARAYAEPVLLSPEVLTPLAAHQWPGNLRELSGFAASLAAVAQGPNVTLSDLPMTMAAPTERSGGAALLARTLHETGGNISETARRMGVDRTTIHRRMRRLGLHAGASTH</sequence>
<dbReference type="Proteomes" id="UP000319014">
    <property type="component" value="Unassembled WGS sequence"/>
</dbReference>
<evidence type="ECO:0000259" key="7">
    <source>
        <dbReference type="PROSITE" id="PS50045"/>
    </source>
</evidence>
<dbReference type="GO" id="GO:0043565">
    <property type="term" value="F:sequence-specific DNA binding"/>
    <property type="evidence" value="ECO:0007669"/>
    <property type="project" value="InterPro"/>
</dbReference>
<proteinExistence type="predicted"/>
<dbReference type="Gene3D" id="1.10.8.60">
    <property type="match status" value="1"/>
</dbReference>
<evidence type="ECO:0000256" key="5">
    <source>
        <dbReference type="ARBA" id="ARBA00023125"/>
    </source>
</evidence>
<accession>A0A521CXJ3</accession>
<organism evidence="8 9">
    <name type="scientific">Paracoccus laeviglucosivorans</name>
    <dbReference type="NCBI Taxonomy" id="1197861"/>
    <lineage>
        <taxon>Bacteria</taxon>
        <taxon>Pseudomonadati</taxon>
        <taxon>Pseudomonadota</taxon>
        <taxon>Alphaproteobacteria</taxon>
        <taxon>Rhodobacterales</taxon>
        <taxon>Paracoccaceae</taxon>
        <taxon>Paracoccus</taxon>
    </lineage>
</organism>
<gene>
    <name evidence="8" type="ORF">SAMN06265221_105272</name>
</gene>
<keyword evidence="9" id="KW-1185">Reference proteome</keyword>
<protein>
    <submittedName>
        <fullName evidence="8">Transcriptional regulator of acetoin/glycerol metabolism</fullName>
    </submittedName>
</protein>
<dbReference type="PROSITE" id="PS00675">
    <property type="entry name" value="SIGMA54_INTERACT_1"/>
    <property type="match status" value="1"/>
</dbReference>
<dbReference type="GO" id="GO:0000160">
    <property type="term" value="P:phosphorelay signal transduction system"/>
    <property type="evidence" value="ECO:0007669"/>
    <property type="project" value="UniProtKB-KW"/>
</dbReference>
<dbReference type="OrthoDB" id="9805953at2"/>
<dbReference type="InterPro" id="IPR009057">
    <property type="entry name" value="Homeodomain-like_sf"/>
</dbReference>
<evidence type="ECO:0000256" key="4">
    <source>
        <dbReference type="ARBA" id="ARBA00023015"/>
    </source>
</evidence>
<dbReference type="CDD" id="cd00009">
    <property type="entry name" value="AAA"/>
    <property type="match status" value="1"/>
</dbReference>
<dbReference type="PRINTS" id="PR01590">
    <property type="entry name" value="HTHFIS"/>
</dbReference>
<dbReference type="InterPro" id="IPR027417">
    <property type="entry name" value="P-loop_NTPase"/>
</dbReference>
<keyword evidence="1" id="KW-0547">Nucleotide-binding</keyword>
<dbReference type="GO" id="GO:0005524">
    <property type="term" value="F:ATP binding"/>
    <property type="evidence" value="ECO:0007669"/>
    <property type="project" value="UniProtKB-KW"/>
</dbReference>
<dbReference type="InterPro" id="IPR058031">
    <property type="entry name" value="AAA_lid_NorR"/>
</dbReference>
<dbReference type="SUPFAM" id="SSF55781">
    <property type="entry name" value="GAF domain-like"/>
    <property type="match status" value="1"/>
</dbReference>
<dbReference type="PANTHER" id="PTHR32071">
    <property type="entry name" value="TRANSCRIPTIONAL REGULATORY PROTEIN"/>
    <property type="match status" value="1"/>
</dbReference>
<dbReference type="GO" id="GO:0006355">
    <property type="term" value="P:regulation of DNA-templated transcription"/>
    <property type="evidence" value="ECO:0007669"/>
    <property type="project" value="InterPro"/>
</dbReference>
<evidence type="ECO:0000256" key="1">
    <source>
        <dbReference type="ARBA" id="ARBA00022741"/>
    </source>
</evidence>
<keyword evidence="2" id="KW-0067">ATP-binding</keyword>
<keyword evidence="3" id="KW-0902">Two-component regulatory system</keyword>
<dbReference type="InterPro" id="IPR002197">
    <property type="entry name" value="HTH_Fis"/>
</dbReference>
<dbReference type="Pfam" id="PF01590">
    <property type="entry name" value="GAF"/>
    <property type="match status" value="1"/>
</dbReference>
<dbReference type="Pfam" id="PF00158">
    <property type="entry name" value="Sigma54_activat"/>
    <property type="match status" value="1"/>
</dbReference>
<name>A0A521CXJ3_9RHOB</name>
<dbReference type="Gene3D" id="3.40.50.300">
    <property type="entry name" value="P-loop containing nucleotide triphosphate hydrolases"/>
    <property type="match status" value="1"/>
</dbReference>
<dbReference type="InterPro" id="IPR025662">
    <property type="entry name" value="Sigma_54_int_dom_ATP-bd_1"/>
</dbReference>
<evidence type="ECO:0000313" key="8">
    <source>
        <dbReference type="EMBL" id="SMO64186.1"/>
    </source>
</evidence>
<dbReference type="InterPro" id="IPR003018">
    <property type="entry name" value="GAF"/>
</dbReference>